<sequence length="387" mass="44819">MWLDYEANDLLENMKIIKRMILSLICLLLLLIGATLIYMQQQKFGKAPNREYLDLIKKSPNYKDGKFQNRHFTPMITEGYSFLSVTYDFIVTKFPRTKPTAAIPSIKTDLKNLARTENVLIWFGHSSYFLQLNGKRFLIDPIFSGNASPVPNSTKAFPGTDVYAAADFPEIDYLLITHDHYDHLDYETILQLAPKIRHVVCGLGVGAHFRHWKFDSTKIVEKDWDEKVVIDDQMTLHTATARHFSGRGFTRNNTLWLSFILQTPSFKIYLGGDSGYDTHFKELGQKFGGFDLAILENGQYNEAWHEIHMLPEEVLTAAQELNAKRLFPVHSGKFALAFHPWDEPLIRLSKHNRDKYQLPLVTPIIGEIVYLDKPNQVFKEWWKDVEF</sequence>
<dbReference type="SUPFAM" id="SSF56281">
    <property type="entry name" value="Metallo-hydrolase/oxidoreductase"/>
    <property type="match status" value="1"/>
</dbReference>
<dbReference type="Pfam" id="PF12706">
    <property type="entry name" value="Lactamase_B_2"/>
    <property type="match status" value="1"/>
</dbReference>
<keyword evidence="1" id="KW-0472">Membrane</keyword>
<feature type="domain" description="Metallo-beta-lactamase" evidence="2">
    <location>
        <begin position="136"/>
        <end position="330"/>
    </location>
</feature>
<proteinExistence type="predicted"/>
<reference evidence="3" key="2">
    <citation type="submission" date="2020-09" db="EMBL/GenBank/DDBJ databases">
        <authorList>
            <person name="Sun Q."/>
            <person name="Zhou Y."/>
        </authorList>
    </citation>
    <scope>NUCLEOTIDE SEQUENCE</scope>
    <source>
        <strain evidence="3">CGMCC 1.15343</strain>
    </source>
</reference>
<comment type="caution">
    <text evidence="3">The sequence shown here is derived from an EMBL/GenBank/DDBJ whole genome shotgun (WGS) entry which is preliminary data.</text>
</comment>
<keyword evidence="4" id="KW-1185">Reference proteome</keyword>
<dbReference type="PANTHER" id="PTHR15032">
    <property type="entry name" value="N-ACYL-PHOSPHATIDYLETHANOLAMINE-HYDROLYZING PHOSPHOLIPASE D"/>
    <property type="match status" value="1"/>
</dbReference>
<feature type="transmembrane region" description="Helical" evidence="1">
    <location>
        <begin position="20"/>
        <end position="39"/>
    </location>
</feature>
<dbReference type="InterPro" id="IPR001279">
    <property type="entry name" value="Metallo-B-lactamas"/>
</dbReference>
<keyword evidence="1" id="KW-0812">Transmembrane</keyword>
<dbReference type="AlphaFoldDB" id="A0A916XAQ4"/>
<evidence type="ECO:0000313" key="4">
    <source>
        <dbReference type="Proteomes" id="UP000651668"/>
    </source>
</evidence>
<name>A0A916XAQ4_9SPHI</name>
<evidence type="ECO:0000259" key="2">
    <source>
        <dbReference type="Pfam" id="PF12706"/>
    </source>
</evidence>
<evidence type="ECO:0000256" key="1">
    <source>
        <dbReference type="SAM" id="Phobius"/>
    </source>
</evidence>
<gene>
    <name evidence="3" type="ORF">GCM10011387_09580</name>
</gene>
<organism evidence="3 4">
    <name type="scientific">Pedobacter quisquiliarum</name>
    <dbReference type="NCBI Taxonomy" id="1834438"/>
    <lineage>
        <taxon>Bacteria</taxon>
        <taxon>Pseudomonadati</taxon>
        <taxon>Bacteroidota</taxon>
        <taxon>Sphingobacteriia</taxon>
        <taxon>Sphingobacteriales</taxon>
        <taxon>Sphingobacteriaceae</taxon>
        <taxon>Pedobacter</taxon>
    </lineage>
</organism>
<reference evidence="3" key="1">
    <citation type="journal article" date="2014" name="Int. J. Syst. Evol. Microbiol.">
        <title>Complete genome sequence of Corynebacterium casei LMG S-19264T (=DSM 44701T), isolated from a smear-ripened cheese.</title>
        <authorList>
            <consortium name="US DOE Joint Genome Institute (JGI-PGF)"/>
            <person name="Walter F."/>
            <person name="Albersmeier A."/>
            <person name="Kalinowski J."/>
            <person name="Ruckert C."/>
        </authorList>
    </citation>
    <scope>NUCLEOTIDE SEQUENCE</scope>
    <source>
        <strain evidence="3">CGMCC 1.15343</strain>
    </source>
</reference>
<accession>A0A916XAQ4</accession>
<dbReference type="EMBL" id="BMIL01000003">
    <property type="protein sequence ID" value="GGC57973.1"/>
    <property type="molecule type" value="Genomic_DNA"/>
</dbReference>
<evidence type="ECO:0000313" key="3">
    <source>
        <dbReference type="EMBL" id="GGC57973.1"/>
    </source>
</evidence>
<dbReference type="Proteomes" id="UP000651668">
    <property type="component" value="Unassembled WGS sequence"/>
</dbReference>
<dbReference type="GO" id="GO:0005737">
    <property type="term" value="C:cytoplasm"/>
    <property type="evidence" value="ECO:0007669"/>
    <property type="project" value="TreeGrafter"/>
</dbReference>
<dbReference type="Gene3D" id="3.60.15.10">
    <property type="entry name" value="Ribonuclease Z/Hydroxyacylglutathione hydrolase-like"/>
    <property type="match status" value="1"/>
</dbReference>
<dbReference type="InterPro" id="IPR036866">
    <property type="entry name" value="RibonucZ/Hydroxyglut_hydro"/>
</dbReference>
<protein>
    <submittedName>
        <fullName evidence="3">MBL fold metallo-hydrolase</fullName>
    </submittedName>
</protein>
<keyword evidence="1" id="KW-1133">Transmembrane helix</keyword>
<dbReference type="PANTHER" id="PTHR15032:SF4">
    <property type="entry name" value="N-ACYL-PHOSPHATIDYLETHANOLAMINE-HYDROLYZING PHOSPHOLIPASE D"/>
    <property type="match status" value="1"/>
</dbReference>